<keyword evidence="3" id="KW-0378">Hydrolase</keyword>
<proteinExistence type="inferred from homology"/>
<dbReference type="PANTHER" id="PTHR21231:SF8">
    <property type="entry name" value="GPN-LOOP GTPASE 1"/>
    <property type="match status" value="1"/>
</dbReference>
<dbReference type="SUPFAM" id="SSF52540">
    <property type="entry name" value="P-loop containing nucleoside triphosphate hydrolases"/>
    <property type="match status" value="1"/>
</dbReference>
<evidence type="ECO:0000256" key="4">
    <source>
        <dbReference type="ARBA" id="ARBA00023134"/>
    </source>
</evidence>
<evidence type="ECO:0000256" key="2">
    <source>
        <dbReference type="ARBA" id="ARBA00022741"/>
    </source>
</evidence>
<sequence length="250" mass="27692">MMYTVFFIGTAGSGKSTLVSALSNWLEDQGFDVGVVNLDPAAEYLPYVPDIDVRDRISARRIMKQFKLGPNASIVAAVDMMVTEAERIKEEMEVVGAPIFLIDTPGQMELFAFRQSGAYLIQRLSDVHSLVVYVADAVYMQTVDGFATTMLLALSSRIRFKKPQIVAVNKADLLSEEATVTINNWVEDPEALLESLDMPQYEKEVLRSVANMGGFVEPVFVSAKTGEGLDRLYHKLQMHYTGGEDAQLPP</sequence>
<dbReference type="InterPro" id="IPR027417">
    <property type="entry name" value="P-loop_NTPase"/>
</dbReference>
<dbReference type="KEGG" id="tne:Tneu_1567"/>
<dbReference type="Proteomes" id="UP000001694">
    <property type="component" value="Chromosome"/>
</dbReference>
<evidence type="ECO:0000256" key="3">
    <source>
        <dbReference type="ARBA" id="ARBA00022801"/>
    </source>
</evidence>
<evidence type="ECO:0000313" key="5">
    <source>
        <dbReference type="EMBL" id="ACB40491.1"/>
    </source>
</evidence>
<dbReference type="eggNOG" id="arCOG01225">
    <property type="taxonomic scope" value="Archaea"/>
</dbReference>
<evidence type="ECO:0008006" key="7">
    <source>
        <dbReference type="Google" id="ProtNLM"/>
    </source>
</evidence>
<evidence type="ECO:0000256" key="1">
    <source>
        <dbReference type="ARBA" id="ARBA00005290"/>
    </source>
</evidence>
<keyword evidence="2" id="KW-0547">Nucleotide-binding</keyword>
<name>B1Y9U1_PYRNV</name>
<keyword evidence="4" id="KW-0342">GTP-binding</keyword>
<dbReference type="Gene3D" id="3.40.50.300">
    <property type="entry name" value="P-loop containing nucleotide triphosphate hydrolases"/>
    <property type="match status" value="1"/>
</dbReference>
<organism evidence="5 6">
    <name type="scientific">Pyrobaculum neutrophilum (strain DSM 2338 / JCM 9278 / NBRC 100436 / V24Sta)</name>
    <name type="common">Thermoproteus neutrophilus</name>
    <dbReference type="NCBI Taxonomy" id="444157"/>
    <lineage>
        <taxon>Archaea</taxon>
        <taxon>Thermoproteota</taxon>
        <taxon>Thermoprotei</taxon>
        <taxon>Thermoproteales</taxon>
        <taxon>Thermoproteaceae</taxon>
        <taxon>Pyrobaculum</taxon>
    </lineage>
</organism>
<keyword evidence="6" id="KW-1185">Reference proteome</keyword>
<dbReference type="HOGENOM" id="CLU_037460_3_0_2"/>
<dbReference type="InterPro" id="IPR004130">
    <property type="entry name" value="Gpn"/>
</dbReference>
<dbReference type="EMBL" id="CP001014">
    <property type="protein sequence ID" value="ACB40491.1"/>
    <property type="molecule type" value="Genomic_DNA"/>
</dbReference>
<protein>
    <recommendedName>
        <fullName evidence="7">GTPase</fullName>
    </recommendedName>
</protein>
<reference evidence="5" key="1">
    <citation type="submission" date="2008-03" db="EMBL/GenBank/DDBJ databases">
        <title>Complete sequence of Thermoproteus neutrophilus V24Sta.</title>
        <authorList>
            <consortium name="US DOE Joint Genome Institute"/>
            <person name="Copeland A."/>
            <person name="Lucas S."/>
            <person name="Lapidus A."/>
            <person name="Glavina del Rio T."/>
            <person name="Dalin E."/>
            <person name="Tice H."/>
            <person name="Bruce D."/>
            <person name="Goodwin L."/>
            <person name="Pitluck S."/>
            <person name="Sims D."/>
            <person name="Brettin T."/>
            <person name="Detter J.C."/>
            <person name="Han C."/>
            <person name="Kuske C.R."/>
            <person name="Schmutz J."/>
            <person name="Larimer F."/>
            <person name="Land M."/>
            <person name="Hauser L."/>
            <person name="Kyrpides N."/>
            <person name="Mikhailova N."/>
            <person name="Biddle J.F."/>
            <person name="Zhang Z."/>
            <person name="Fitz-Gibbon S.T."/>
            <person name="Lowe T.M."/>
            <person name="Saltikov C."/>
            <person name="House C.H."/>
            <person name="Richardson P."/>
        </authorList>
    </citation>
    <scope>NUCLEOTIDE SEQUENCE [LARGE SCALE GENOMIC DNA]</scope>
    <source>
        <strain evidence="5">V24Sta</strain>
    </source>
</reference>
<dbReference type="STRING" id="444157.Tneu_1567"/>
<dbReference type="PANTHER" id="PTHR21231">
    <property type="entry name" value="XPA-BINDING PROTEIN 1-RELATED"/>
    <property type="match status" value="1"/>
</dbReference>
<dbReference type="AlphaFoldDB" id="B1Y9U1"/>
<evidence type="ECO:0000313" key="6">
    <source>
        <dbReference type="Proteomes" id="UP000001694"/>
    </source>
</evidence>
<accession>B1Y9U1</accession>
<gene>
    <name evidence="5" type="ordered locus">Tneu_1567</name>
</gene>
<dbReference type="GO" id="GO:0003924">
    <property type="term" value="F:GTPase activity"/>
    <property type="evidence" value="ECO:0007669"/>
    <property type="project" value="TreeGrafter"/>
</dbReference>
<dbReference type="Pfam" id="PF03029">
    <property type="entry name" value="ATP_bind_1"/>
    <property type="match status" value="1"/>
</dbReference>
<comment type="similarity">
    <text evidence="1">Belongs to the GPN-loop GTPase family.</text>
</comment>
<dbReference type="GO" id="GO:0005525">
    <property type="term" value="F:GTP binding"/>
    <property type="evidence" value="ECO:0007669"/>
    <property type="project" value="UniProtKB-KW"/>
</dbReference>